<evidence type="ECO:0000313" key="6">
    <source>
        <dbReference type="EMBL" id="CAF3866187.1"/>
    </source>
</evidence>
<evidence type="ECO:0000313" key="1">
    <source>
        <dbReference type="EMBL" id="CAF0992299.1"/>
    </source>
</evidence>
<dbReference type="EMBL" id="CAJNRG010010065">
    <property type="protein sequence ID" value="CAF2118855.1"/>
    <property type="molecule type" value="Genomic_DNA"/>
</dbReference>
<organism evidence="1 10">
    <name type="scientific">Rotaria magnacalcarata</name>
    <dbReference type="NCBI Taxonomy" id="392030"/>
    <lineage>
        <taxon>Eukaryota</taxon>
        <taxon>Metazoa</taxon>
        <taxon>Spiralia</taxon>
        <taxon>Gnathifera</taxon>
        <taxon>Rotifera</taxon>
        <taxon>Eurotatoria</taxon>
        <taxon>Bdelloidea</taxon>
        <taxon>Philodinida</taxon>
        <taxon>Philodinidae</taxon>
        <taxon>Rotaria</taxon>
    </lineage>
</organism>
<comment type="caution">
    <text evidence="1">The sequence shown here is derived from an EMBL/GenBank/DDBJ whole genome shotgun (WGS) entry which is preliminary data.</text>
</comment>
<dbReference type="EMBL" id="CAJNRE010014175">
    <property type="protein sequence ID" value="CAF2125612.1"/>
    <property type="molecule type" value="Genomic_DNA"/>
</dbReference>
<dbReference type="EMBL" id="CAJOBF010000762">
    <property type="protein sequence ID" value="CAF3866187.1"/>
    <property type="molecule type" value="Genomic_DNA"/>
</dbReference>
<dbReference type="EMBL" id="CAJOBH010202830">
    <property type="protein sequence ID" value="CAF4991531.1"/>
    <property type="molecule type" value="Genomic_DNA"/>
</dbReference>
<dbReference type="Proteomes" id="UP000663834">
    <property type="component" value="Unassembled WGS sequence"/>
</dbReference>
<dbReference type="Proteomes" id="UP000663856">
    <property type="component" value="Unassembled WGS sequence"/>
</dbReference>
<dbReference type="Proteomes" id="UP000663824">
    <property type="component" value="Unassembled WGS sequence"/>
</dbReference>
<evidence type="ECO:0000313" key="7">
    <source>
        <dbReference type="EMBL" id="CAF4339119.1"/>
    </source>
</evidence>
<dbReference type="Proteomes" id="UP000663842">
    <property type="component" value="Unassembled WGS sequence"/>
</dbReference>
<dbReference type="Proteomes" id="UP000681967">
    <property type="component" value="Unassembled WGS sequence"/>
</dbReference>
<dbReference type="Proteomes" id="UP000676336">
    <property type="component" value="Unassembled WGS sequence"/>
</dbReference>
<evidence type="ECO:0000313" key="3">
    <source>
        <dbReference type="EMBL" id="CAF1929711.1"/>
    </source>
</evidence>
<dbReference type="Proteomes" id="UP000663887">
    <property type="component" value="Unassembled WGS sequence"/>
</dbReference>
<proteinExistence type="predicted"/>
<dbReference type="EMBL" id="CAJNOV010000122">
    <property type="protein sequence ID" value="CAF0992299.1"/>
    <property type="molecule type" value="Genomic_DNA"/>
</dbReference>
<protein>
    <submittedName>
        <fullName evidence="1">Uncharacterized protein</fullName>
    </submittedName>
</protein>
<dbReference type="EMBL" id="CAJNRF010000023">
    <property type="protein sequence ID" value="CAF1929711.1"/>
    <property type="molecule type" value="Genomic_DNA"/>
</dbReference>
<sequence length="84" mass="8898">MYGAYNQFGNQNGFGGYTSNLTGAGTFGTGFGGTTGYANFATPNYFNFATPRYDGYAAPTYGTGYDALGAYGRFFSSPYGYGTR</sequence>
<evidence type="ECO:0000313" key="4">
    <source>
        <dbReference type="EMBL" id="CAF2118855.1"/>
    </source>
</evidence>
<evidence type="ECO:0000313" key="10">
    <source>
        <dbReference type="Proteomes" id="UP000663855"/>
    </source>
</evidence>
<dbReference type="Proteomes" id="UP000663855">
    <property type="component" value="Unassembled WGS sequence"/>
</dbReference>
<dbReference type="Proteomes" id="UP000681720">
    <property type="component" value="Unassembled WGS sequence"/>
</dbReference>
<evidence type="ECO:0000313" key="8">
    <source>
        <dbReference type="EMBL" id="CAF4825039.1"/>
    </source>
</evidence>
<dbReference type="OrthoDB" id="10055247at2759"/>
<evidence type="ECO:0000313" key="2">
    <source>
        <dbReference type="EMBL" id="CAF1249656.1"/>
    </source>
</evidence>
<evidence type="ECO:0000313" key="9">
    <source>
        <dbReference type="EMBL" id="CAF4991531.1"/>
    </source>
</evidence>
<name>A0A814G3G6_9BILA</name>
<accession>A0A814G3G6</accession>
<dbReference type="AlphaFoldDB" id="A0A814G3G6"/>
<reference evidence="1" key="1">
    <citation type="submission" date="2021-02" db="EMBL/GenBank/DDBJ databases">
        <authorList>
            <person name="Nowell W R."/>
        </authorList>
    </citation>
    <scope>NUCLEOTIDE SEQUENCE</scope>
</reference>
<dbReference type="EMBL" id="CAJOBJ010043704">
    <property type="protein sequence ID" value="CAF4339119.1"/>
    <property type="molecule type" value="Genomic_DNA"/>
</dbReference>
<dbReference type="EMBL" id="CAJOBI010154419">
    <property type="protein sequence ID" value="CAF4825039.1"/>
    <property type="molecule type" value="Genomic_DNA"/>
</dbReference>
<dbReference type="EMBL" id="CAJNOW010000140">
    <property type="protein sequence ID" value="CAF1249656.1"/>
    <property type="molecule type" value="Genomic_DNA"/>
</dbReference>
<gene>
    <name evidence="9" type="ORF">BYL167_LOCUS55184</name>
    <name evidence="1" type="ORF">CJN711_LOCUS1917</name>
    <name evidence="7" type="ORF">GIL414_LOCUS27476</name>
    <name evidence="2" type="ORF">KQP761_LOCUS2218</name>
    <name evidence="5" type="ORF">MBJ925_LOCUS26702</name>
    <name evidence="8" type="ORF">SMN809_LOCUS48216</name>
    <name evidence="6" type="ORF">UXM345_LOCUS8661</name>
    <name evidence="3" type="ORF">WKI299_LOCUS360</name>
    <name evidence="4" type="ORF">XDN619_LOCUS22250</name>
</gene>
<evidence type="ECO:0000313" key="5">
    <source>
        <dbReference type="EMBL" id="CAF2125612.1"/>
    </source>
</evidence>